<dbReference type="Proteomes" id="UP000640274">
    <property type="component" value="Unassembled WGS sequence"/>
</dbReference>
<evidence type="ECO:0008006" key="3">
    <source>
        <dbReference type="Google" id="ProtNLM"/>
    </source>
</evidence>
<organism evidence="1 2">
    <name type="scientific">Paenibacillus roseus</name>
    <dbReference type="NCBI Taxonomy" id="2798579"/>
    <lineage>
        <taxon>Bacteria</taxon>
        <taxon>Bacillati</taxon>
        <taxon>Bacillota</taxon>
        <taxon>Bacilli</taxon>
        <taxon>Bacillales</taxon>
        <taxon>Paenibacillaceae</taxon>
        <taxon>Paenibacillus</taxon>
    </lineage>
</organism>
<dbReference type="EMBL" id="JAELUP010000117">
    <property type="protein sequence ID" value="MBJ6364140.1"/>
    <property type="molecule type" value="Genomic_DNA"/>
</dbReference>
<proteinExistence type="predicted"/>
<dbReference type="AlphaFoldDB" id="A0A934J746"/>
<keyword evidence="2" id="KW-1185">Reference proteome</keyword>
<gene>
    <name evidence="1" type="ORF">JFN88_23270</name>
</gene>
<name>A0A934J746_9BACL</name>
<evidence type="ECO:0000313" key="1">
    <source>
        <dbReference type="EMBL" id="MBJ6364140.1"/>
    </source>
</evidence>
<reference evidence="1" key="1">
    <citation type="submission" date="2020-12" db="EMBL/GenBank/DDBJ databases">
        <authorList>
            <person name="Huq M.A."/>
        </authorList>
    </citation>
    <scope>NUCLEOTIDE SEQUENCE</scope>
    <source>
        <strain evidence="1">MAHUQ-46</strain>
    </source>
</reference>
<protein>
    <recommendedName>
        <fullName evidence="3">PEGA domain-containing protein</fullName>
    </recommendedName>
</protein>
<sequence length="105" mass="11378">MDYIVDNSQVYTRKVTDGGTIIVVYHDAEYHFKLALDDDTATAQIYDYLDVAQDTDGVEVTFTVDGGQHKVQTERGAVSIAVPSGTKEITVSAPGYRSDTISIGS</sequence>
<dbReference type="RefSeq" id="WP_199021742.1">
    <property type="nucleotide sequence ID" value="NZ_JAELUP010000117.1"/>
</dbReference>
<comment type="caution">
    <text evidence="1">The sequence shown here is derived from an EMBL/GenBank/DDBJ whole genome shotgun (WGS) entry which is preliminary data.</text>
</comment>
<evidence type="ECO:0000313" key="2">
    <source>
        <dbReference type="Proteomes" id="UP000640274"/>
    </source>
</evidence>
<accession>A0A934J746</accession>